<accession>A0ABQ6PB41</accession>
<feature type="region of interest" description="Disordered" evidence="1">
    <location>
        <begin position="42"/>
        <end position="64"/>
    </location>
</feature>
<dbReference type="EMBL" id="BTFW01000002">
    <property type="protein sequence ID" value="GMM62469.1"/>
    <property type="molecule type" value="Genomic_DNA"/>
</dbReference>
<protein>
    <submittedName>
        <fullName evidence="2">Uncharacterized protein</fullName>
    </submittedName>
</protein>
<evidence type="ECO:0000313" key="3">
    <source>
        <dbReference type="Proteomes" id="UP001187221"/>
    </source>
</evidence>
<organism evidence="2 3">
    <name type="scientific">Novosphingobium pituita</name>
    <dbReference type="NCBI Taxonomy" id="3056842"/>
    <lineage>
        <taxon>Bacteria</taxon>
        <taxon>Pseudomonadati</taxon>
        <taxon>Pseudomonadota</taxon>
        <taxon>Alphaproteobacteria</taxon>
        <taxon>Sphingomonadales</taxon>
        <taxon>Sphingomonadaceae</taxon>
        <taxon>Novosphingobium</taxon>
    </lineage>
</organism>
<keyword evidence="3" id="KW-1185">Reference proteome</keyword>
<evidence type="ECO:0000313" key="2">
    <source>
        <dbReference type="EMBL" id="GMM62469.1"/>
    </source>
</evidence>
<name>A0ABQ6PB41_9SPHN</name>
<comment type="caution">
    <text evidence="2">The sequence shown here is derived from an EMBL/GenBank/DDBJ whole genome shotgun (WGS) entry which is preliminary data.</text>
</comment>
<proteinExistence type="predicted"/>
<dbReference type="Proteomes" id="UP001187221">
    <property type="component" value="Unassembled WGS sequence"/>
</dbReference>
<evidence type="ECO:0000256" key="1">
    <source>
        <dbReference type="SAM" id="MobiDB-lite"/>
    </source>
</evidence>
<reference evidence="2 3" key="1">
    <citation type="submission" date="2023-06" db="EMBL/GenBank/DDBJ databases">
        <title>Draft genome sequence of Novosphingobium sp. strain IK01.</title>
        <authorList>
            <person name="Hatamoto M."/>
            <person name="Ikarashi T."/>
            <person name="Yamaguchi T."/>
        </authorList>
    </citation>
    <scope>NUCLEOTIDE SEQUENCE [LARGE SCALE GENOMIC DNA]</scope>
    <source>
        <strain evidence="2 3">IK01</strain>
    </source>
</reference>
<gene>
    <name evidence="2" type="ORF">NUTIK01_32460</name>
</gene>
<sequence>MQDIEDERARPPRRERAEHLQLATLYRAEFASRAVIRRGKLSILPPNSARRGQSDQIGPVRMDA</sequence>